<dbReference type="InterPro" id="IPR029058">
    <property type="entry name" value="AB_hydrolase_fold"/>
</dbReference>
<dbReference type="Proteomes" id="UP000003374">
    <property type="component" value="Unassembled WGS sequence"/>
</dbReference>
<dbReference type="eggNOG" id="COG1073">
    <property type="taxonomic scope" value="Bacteria"/>
</dbReference>
<dbReference type="HOGENOM" id="CLU_039611_0_0_6"/>
<dbReference type="Gene3D" id="3.40.50.1820">
    <property type="entry name" value="alpha/beta hydrolase"/>
    <property type="match status" value="1"/>
</dbReference>
<dbReference type="STRING" id="314278.NB231_02148"/>
<proteinExistence type="predicted"/>
<accession>A4BUG6</accession>
<organism evidence="1 2">
    <name type="scientific">Nitrococcus mobilis Nb-231</name>
    <dbReference type="NCBI Taxonomy" id="314278"/>
    <lineage>
        <taxon>Bacteria</taxon>
        <taxon>Pseudomonadati</taxon>
        <taxon>Pseudomonadota</taxon>
        <taxon>Gammaproteobacteria</taxon>
        <taxon>Chromatiales</taxon>
        <taxon>Ectothiorhodospiraceae</taxon>
        <taxon>Nitrococcus</taxon>
    </lineage>
</organism>
<evidence type="ECO:0000313" key="2">
    <source>
        <dbReference type="Proteomes" id="UP000003374"/>
    </source>
</evidence>
<name>A4BUG6_9GAMM</name>
<sequence>MMNKQAWLPAITALAILALSGCSPLKEYRTVYPAVCVSATQRPSPECAAHALQQLPTAKGNHYLLGFIEFDDQGQLWDRKQMADVVDKLAGEAGKKDLLMVVFVHGWKHSAAPSDTNVQTFRKVLRELTDAEVQIAKLMDTPAREVVGVYLGWRGGSVTVPLLKELTFWDRKNTAQKVGRGGVTEVLSRLELIKRDKKSISEAGHNRTRLVIVGHSFGGAVVHTALGQILENRFVQTTGPAGTQSDIGGFGDLVVLINPALEARQFSALSDISTERGTYFPSQLPVMLEMTSEADYATRYAFPAGRWLSTLFEKTREQQRFNAVTGKQESIGESDTNITAVGHFKPYRTHRLYPLDSKKAAQSKELSTMDSVRLFMQTSTDWAHDKKGSKIAFGNLMLERTTTSAGRNPYLFAYVDKRLITDHNDIDDPRIIEFIKQLILISTQSPEQADTIRQLQKPAATH</sequence>
<dbReference type="AlphaFoldDB" id="A4BUG6"/>
<comment type="caution">
    <text evidence="1">The sequence shown here is derived from an EMBL/GenBank/DDBJ whole genome shotgun (WGS) entry which is preliminary data.</text>
</comment>
<keyword evidence="2" id="KW-1185">Reference proteome</keyword>
<dbReference type="OrthoDB" id="8437309at2"/>
<dbReference type="EMBL" id="AAOF01000018">
    <property type="protein sequence ID" value="EAR20680.1"/>
    <property type="molecule type" value="Genomic_DNA"/>
</dbReference>
<dbReference type="PROSITE" id="PS51257">
    <property type="entry name" value="PROKAR_LIPOPROTEIN"/>
    <property type="match status" value="1"/>
</dbReference>
<gene>
    <name evidence="1" type="ORF">NB231_02148</name>
</gene>
<evidence type="ECO:0000313" key="1">
    <source>
        <dbReference type="EMBL" id="EAR20680.1"/>
    </source>
</evidence>
<reference evidence="1 2" key="1">
    <citation type="submission" date="2006-02" db="EMBL/GenBank/DDBJ databases">
        <authorList>
            <person name="Waterbury J."/>
            <person name="Ferriera S."/>
            <person name="Johnson J."/>
            <person name="Kravitz S."/>
            <person name="Halpern A."/>
            <person name="Remington K."/>
            <person name="Beeson K."/>
            <person name="Tran B."/>
            <person name="Rogers Y.-H."/>
            <person name="Friedman R."/>
            <person name="Venter J.C."/>
        </authorList>
    </citation>
    <scope>NUCLEOTIDE SEQUENCE [LARGE SCALE GENOMIC DNA]</scope>
    <source>
        <strain evidence="1 2">Nb-231</strain>
    </source>
</reference>
<dbReference type="SUPFAM" id="SSF53474">
    <property type="entry name" value="alpha/beta-Hydrolases"/>
    <property type="match status" value="1"/>
</dbReference>
<dbReference type="RefSeq" id="WP_004999348.1">
    <property type="nucleotide sequence ID" value="NZ_CH672427.1"/>
</dbReference>
<protein>
    <submittedName>
        <fullName evidence="1">Esterase/lipase/thioesterase family active site</fullName>
    </submittedName>
</protein>